<feature type="transmembrane region" description="Helical" evidence="7">
    <location>
        <begin position="12"/>
        <end position="35"/>
    </location>
</feature>
<evidence type="ECO:0000313" key="10">
    <source>
        <dbReference type="Proteomes" id="UP000595460"/>
    </source>
</evidence>
<dbReference type="Proteomes" id="UP000595460">
    <property type="component" value="Chromosome"/>
</dbReference>
<keyword evidence="5 7" id="KW-1133">Transmembrane helix</keyword>
<accession>A0ABX7BYV2</accession>
<sequence length="177" mass="18931">MDDTRLGRAVFGLATGIAIAGGVALVILTIITAASVVGRALIPLGLKPVPGDVEIVQFGVLFAIFCSMPLTQYLRGHADVALLTDAFPARAAAIIELVMDIIMLVMTAFIVWRFAVGMLDKYGNKEMTFILHVPVWLTYAAAMLGAIGMLLVSLYCVVRSGANAFSRNPYKPEPGLF</sequence>
<dbReference type="EMBL" id="CP068047">
    <property type="protein sequence ID" value="QQR37103.1"/>
    <property type="molecule type" value="Genomic_DNA"/>
</dbReference>
<evidence type="ECO:0000256" key="7">
    <source>
        <dbReference type="RuleBase" id="RU369079"/>
    </source>
</evidence>
<evidence type="ECO:0000259" key="8">
    <source>
        <dbReference type="Pfam" id="PF04290"/>
    </source>
</evidence>
<feature type="transmembrane region" description="Helical" evidence="7">
    <location>
        <begin position="136"/>
        <end position="158"/>
    </location>
</feature>
<name>A0ABX7BYV2_9HYPH</name>
<keyword evidence="4 7" id="KW-0812">Transmembrane</keyword>
<comment type="function">
    <text evidence="7">Part of the tripartite ATP-independent periplasmic (TRAP) transport system.</text>
</comment>
<keyword evidence="7" id="KW-0997">Cell inner membrane</keyword>
<feature type="transmembrane region" description="Helical" evidence="7">
    <location>
        <begin position="55"/>
        <end position="74"/>
    </location>
</feature>
<keyword evidence="3" id="KW-1003">Cell membrane</keyword>
<comment type="similarity">
    <text evidence="7">Belongs to the TRAP transporter small permease family.</text>
</comment>
<keyword evidence="6 7" id="KW-0472">Membrane</keyword>
<proteinExistence type="inferred from homology"/>
<evidence type="ECO:0000256" key="2">
    <source>
        <dbReference type="ARBA" id="ARBA00022448"/>
    </source>
</evidence>
<evidence type="ECO:0000256" key="3">
    <source>
        <dbReference type="ARBA" id="ARBA00022475"/>
    </source>
</evidence>
<dbReference type="RefSeq" id="WP_201660531.1">
    <property type="nucleotide sequence ID" value="NZ_CP068047.1"/>
</dbReference>
<evidence type="ECO:0000256" key="4">
    <source>
        <dbReference type="ARBA" id="ARBA00022692"/>
    </source>
</evidence>
<evidence type="ECO:0000256" key="1">
    <source>
        <dbReference type="ARBA" id="ARBA00004651"/>
    </source>
</evidence>
<reference evidence="9 10" key="1">
    <citation type="submission" date="2021-01" db="EMBL/GenBank/DDBJ databases">
        <title>Genome seq and assembly of Devosia sp. G19.</title>
        <authorList>
            <person name="Chhetri G."/>
        </authorList>
    </citation>
    <scope>NUCLEOTIDE SEQUENCE [LARGE SCALE GENOMIC DNA]</scope>
    <source>
        <strain evidence="9 10">G19</strain>
    </source>
</reference>
<comment type="subcellular location">
    <subcellularLocation>
        <location evidence="7">Cell inner membrane</location>
        <topology evidence="7">Multi-pass membrane protein</topology>
    </subcellularLocation>
    <subcellularLocation>
        <location evidence="1">Cell membrane</location>
        <topology evidence="1">Multi-pass membrane protein</topology>
    </subcellularLocation>
</comment>
<comment type="subunit">
    <text evidence="7">The complex comprises the extracytoplasmic solute receptor protein and the two transmembrane proteins.</text>
</comment>
<dbReference type="Pfam" id="PF04290">
    <property type="entry name" value="DctQ"/>
    <property type="match status" value="1"/>
</dbReference>
<organism evidence="9 10">
    <name type="scientific">Devosia oryziradicis</name>
    <dbReference type="NCBI Taxonomy" id="2801335"/>
    <lineage>
        <taxon>Bacteria</taxon>
        <taxon>Pseudomonadati</taxon>
        <taxon>Pseudomonadota</taxon>
        <taxon>Alphaproteobacteria</taxon>
        <taxon>Hyphomicrobiales</taxon>
        <taxon>Devosiaceae</taxon>
        <taxon>Devosia</taxon>
    </lineage>
</organism>
<gene>
    <name evidence="9" type="ORF">JI749_05670</name>
</gene>
<feature type="domain" description="Tripartite ATP-independent periplasmic transporters DctQ component" evidence="8">
    <location>
        <begin position="28"/>
        <end position="159"/>
    </location>
</feature>
<evidence type="ECO:0000313" key="9">
    <source>
        <dbReference type="EMBL" id="QQR37103.1"/>
    </source>
</evidence>
<keyword evidence="2 7" id="KW-0813">Transport</keyword>
<keyword evidence="10" id="KW-1185">Reference proteome</keyword>
<protein>
    <recommendedName>
        <fullName evidence="7">TRAP transporter small permease protein</fullName>
    </recommendedName>
</protein>
<evidence type="ECO:0000256" key="5">
    <source>
        <dbReference type="ARBA" id="ARBA00022989"/>
    </source>
</evidence>
<feature type="transmembrane region" description="Helical" evidence="7">
    <location>
        <begin position="94"/>
        <end position="116"/>
    </location>
</feature>
<dbReference type="InterPro" id="IPR055348">
    <property type="entry name" value="DctQ"/>
</dbReference>
<evidence type="ECO:0000256" key="6">
    <source>
        <dbReference type="ARBA" id="ARBA00023136"/>
    </source>
</evidence>